<dbReference type="AlphaFoldDB" id="A0A1S3D6A5"/>
<dbReference type="GeneID" id="103512339"/>
<dbReference type="Proteomes" id="UP000079169">
    <property type="component" value="Unplaced"/>
</dbReference>
<evidence type="ECO:0000313" key="2">
    <source>
        <dbReference type="Proteomes" id="UP000079169"/>
    </source>
</evidence>
<gene>
    <name evidence="3" type="primary">LOC103512339</name>
</gene>
<protein>
    <submittedName>
        <fullName evidence="3">Uncharacterized protein LOC103512339</fullName>
    </submittedName>
</protein>
<sequence length="114" mass="13007">MGDSSQIDGRKPKSTSAPPKETLPAKPRSNNIAYFLESQQGSCRDPPHKLRQKCLDVLRLALETKKSKFVAFGISGLHKMVRDDRFQALLEPENDTCWFSSPYSHHIFFRTDKV</sequence>
<feature type="region of interest" description="Disordered" evidence="1">
    <location>
        <begin position="1"/>
        <end position="29"/>
    </location>
</feature>
<name>A0A1S3D6A5_DIACI</name>
<dbReference type="RefSeq" id="XP_008475324.2">
    <property type="nucleotide sequence ID" value="XM_008477102.2"/>
</dbReference>
<evidence type="ECO:0000256" key="1">
    <source>
        <dbReference type="SAM" id="MobiDB-lite"/>
    </source>
</evidence>
<accession>A0A1S3D6A5</accession>
<evidence type="ECO:0000313" key="3">
    <source>
        <dbReference type="RefSeq" id="XP_008475324.2"/>
    </source>
</evidence>
<keyword evidence="2" id="KW-1185">Reference proteome</keyword>
<reference evidence="3" key="1">
    <citation type="submission" date="2025-08" db="UniProtKB">
        <authorList>
            <consortium name="RefSeq"/>
        </authorList>
    </citation>
    <scope>IDENTIFICATION</scope>
</reference>
<dbReference type="KEGG" id="dci:103512339"/>
<organism evidence="2 3">
    <name type="scientific">Diaphorina citri</name>
    <name type="common">Asian citrus psyllid</name>
    <dbReference type="NCBI Taxonomy" id="121845"/>
    <lineage>
        <taxon>Eukaryota</taxon>
        <taxon>Metazoa</taxon>
        <taxon>Ecdysozoa</taxon>
        <taxon>Arthropoda</taxon>
        <taxon>Hexapoda</taxon>
        <taxon>Insecta</taxon>
        <taxon>Pterygota</taxon>
        <taxon>Neoptera</taxon>
        <taxon>Paraneoptera</taxon>
        <taxon>Hemiptera</taxon>
        <taxon>Sternorrhyncha</taxon>
        <taxon>Psylloidea</taxon>
        <taxon>Psyllidae</taxon>
        <taxon>Diaphorininae</taxon>
        <taxon>Diaphorina</taxon>
    </lineage>
</organism>
<dbReference type="PaxDb" id="121845-A0A1S3D6A5"/>
<proteinExistence type="predicted"/>